<evidence type="ECO:0000313" key="6">
    <source>
        <dbReference type="Proteomes" id="UP001207588"/>
    </source>
</evidence>
<organism evidence="5 6">
    <name type="scientific">Mycobacterium bouchedurhonense</name>
    <dbReference type="NCBI Taxonomy" id="701041"/>
    <lineage>
        <taxon>Bacteria</taxon>
        <taxon>Bacillati</taxon>
        <taxon>Actinomycetota</taxon>
        <taxon>Actinomycetes</taxon>
        <taxon>Mycobacteriales</taxon>
        <taxon>Mycobacteriaceae</taxon>
        <taxon>Mycobacterium</taxon>
        <taxon>Mycobacterium avium complex (MAC)</taxon>
    </lineage>
</organism>
<reference evidence="5" key="2">
    <citation type="journal article" date="2022" name="BMC Genomics">
        <title>Comparative genome analysis of mycobacteria focusing on tRNA and non-coding RNA.</title>
        <authorList>
            <person name="Behra P.R.K."/>
            <person name="Pettersson B.M.F."/>
            <person name="Ramesh M."/>
            <person name="Das S."/>
            <person name="Dasgupta S."/>
            <person name="Kirsebom L.A."/>
        </authorList>
    </citation>
    <scope>NUCLEOTIDE SEQUENCE</scope>
    <source>
        <strain evidence="5">DSM 45439</strain>
    </source>
</reference>
<comment type="similarity">
    <text evidence="1">Belongs to the ATP-dependent AMP-binding enzyme family.</text>
</comment>
<dbReference type="SUPFAM" id="SSF56801">
    <property type="entry name" value="Acetyl-CoA synthetase-like"/>
    <property type="match status" value="1"/>
</dbReference>
<evidence type="ECO:0000259" key="3">
    <source>
        <dbReference type="Pfam" id="PF00501"/>
    </source>
</evidence>
<dbReference type="RefSeq" id="WP_083071564.1">
    <property type="nucleotide sequence ID" value="NZ_JACKTG010000009.1"/>
</dbReference>
<keyword evidence="2" id="KW-0436">Ligase</keyword>
<dbReference type="InterPro" id="IPR025110">
    <property type="entry name" value="AMP-bd_C"/>
</dbReference>
<proteinExistence type="inferred from homology"/>
<dbReference type="Proteomes" id="UP001207588">
    <property type="component" value="Unassembled WGS sequence"/>
</dbReference>
<dbReference type="InterPro" id="IPR042099">
    <property type="entry name" value="ANL_N_sf"/>
</dbReference>
<dbReference type="Pfam" id="PF13193">
    <property type="entry name" value="AMP-binding_C"/>
    <property type="match status" value="1"/>
</dbReference>
<evidence type="ECO:0000256" key="1">
    <source>
        <dbReference type="ARBA" id="ARBA00006432"/>
    </source>
</evidence>
<evidence type="ECO:0000259" key="4">
    <source>
        <dbReference type="Pfam" id="PF13193"/>
    </source>
</evidence>
<reference evidence="5" key="1">
    <citation type="submission" date="2020-07" db="EMBL/GenBank/DDBJ databases">
        <authorList>
            <person name="Pettersson B.M.F."/>
            <person name="Behra P.R.K."/>
            <person name="Ramesh M."/>
            <person name="Das S."/>
            <person name="Dasgupta S."/>
            <person name="Kirsebom L.A."/>
        </authorList>
    </citation>
    <scope>NUCLEOTIDE SEQUENCE</scope>
    <source>
        <strain evidence="5">DSM 45439</strain>
    </source>
</reference>
<dbReference type="InterPro" id="IPR000873">
    <property type="entry name" value="AMP-dep_synth/lig_dom"/>
</dbReference>
<evidence type="ECO:0000256" key="2">
    <source>
        <dbReference type="ARBA" id="ARBA00022598"/>
    </source>
</evidence>
<protein>
    <submittedName>
        <fullName evidence="5">AMP-binding protein</fullName>
    </submittedName>
</protein>
<evidence type="ECO:0000313" key="5">
    <source>
        <dbReference type="EMBL" id="MCV6988060.1"/>
    </source>
</evidence>
<dbReference type="GO" id="GO:0031956">
    <property type="term" value="F:medium-chain fatty acid-CoA ligase activity"/>
    <property type="evidence" value="ECO:0007669"/>
    <property type="project" value="TreeGrafter"/>
</dbReference>
<dbReference type="AlphaFoldDB" id="A0AAW5RXL0"/>
<comment type="caution">
    <text evidence="5">The sequence shown here is derived from an EMBL/GenBank/DDBJ whole genome shotgun (WGS) entry which is preliminary data.</text>
</comment>
<dbReference type="InterPro" id="IPR020845">
    <property type="entry name" value="AMP-binding_CS"/>
</dbReference>
<dbReference type="EMBL" id="JACKTG010000009">
    <property type="protein sequence ID" value="MCV6988060.1"/>
    <property type="molecule type" value="Genomic_DNA"/>
</dbReference>
<dbReference type="Gene3D" id="3.30.300.30">
    <property type="match status" value="1"/>
</dbReference>
<dbReference type="PANTHER" id="PTHR43201">
    <property type="entry name" value="ACYL-COA SYNTHETASE"/>
    <property type="match status" value="1"/>
</dbReference>
<dbReference type="PROSITE" id="PS00455">
    <property type="entry name" value="AMP_BINDING"/>
    <property type="match status" value="1"/>
</dbReference>
<accession>A0AAW5RXL0</accession>
<name>A0AAW5RXL0_MYCBC</name>
<dbReference type="InterPro" id="IPR045851">
    <property type="entry name" value="AMP-bd_C_sf"/>
</dbReference>
<dbReference type="Pfam" id="PF00501">
    <property type="entry name" value="AMP-binding"/>
    <property type="match status" value="1"/>
</dbReference>
<feature type="domain" description="AMP-binding enzyme C-terminal" evidence="4">
    <location>
        <begin position="436"/>
        <end position="511"/>
    </location>
</feature>
<dbReference type="Gene3D" id="3.40.50.12780">
    <property type="entry name" value="N-terminal domain of ligase-like"/>
    <property type="match status" value="1"/>
</dbReference>
<dbReference type="GO" id="GO:0006631">
    <property type="term" value="P:fatty acid metabolic process"/>
    <property type="evidence" value="ECO:0007669"/>
    <property type="project" value="TreeGrafter"/>
</dbReference>
<gene>
    <name evidence="5" type="ORF">H7I91_01860</name>
</gene>
<feature type="domain" description="AMP-dependent synthetase/ligase" evidence="3">
    <location>
        <begin position="17"/>
        <end position="386"/>
    </location>
</feature>
<dbReference type="PANTHER" id="PTHR43201:SF5">
    <property type="entry name" value="MEDIUM-CHAIN ACYL-COA LIGASE ACSF2, MITOCHONDRIAL"/>
    <property type="match status" value="1"/>
</dbReference>
<sequence>MIDDTAMVEDQTVRDRLRHWAKVQPEKNFLQCGGDWLTYAQVYEQVQSVAGNLQRLGVAKSQQIAFLLPNRLEFVLLFLASAELGVLQVPLNPYLKGEFLRHQLADSGASTLVTDGAGIDQIRELREPSPELQRIVLLDSTGAGQDPRPGSGVQVVSYEALTVHADPPVETPLAPGDLCSIMYTSGTTGLPKGCMMSNGYYLNISRQLIEAEWIRHDDVLLTAYQLFHTSGQIYGVTNVLNVGASLVLEPWFSASRHMARVRETGATVIYGSGAMGLAILAQPPHPDDAANKLRLAMWLPMSAEKQVEFESRFATQVSSETYGQTEVLIPSMTRLSDRRCPGTAGKISPYFDVRLVDDEDCELPLGNVGEITVRPRRAFGMFSGYWRNPEATAHSWRNLWHHTGDSARADADGYLTFVDRKKDSLRRRGENVSSMELEQAILAHPDVAEVAVHAVKSELSEDDIKACIVPRAGAAPLEPKELFEFFRTHLPYFAIPRYLDIRAELPRNHMGRVLKFQLIESGVTSDTWDFDAMDLVIPRDERRNT</sequence>